<evidence type="ECO:0000313" key="5">
    <source>
        <dbReference type="EMBL" id="SDM20006.1"/>
    </source>
</evidence>
<dbReference type="AlphaFoldDB" id="A0A1G9R9R5"/>
<protein>
    <recommendedName>
        <fullName evidence="3">Carboxylic ester hydrolase</fullName>
        <ecNumber evidence="3">3.1.1.-</ecNumber>
    </recommendedName>
</protein>
<dbReference type="PROSITE" id="PS00122">
    <property type="entry name" value="CARBOXYLESTERASE_B_1"/>
    <property type="match status" value="1"/>
</dbReference>
<evidence type="ECO:0000256" key="1">
    <source>
        <dbReference type="ARBA" id="ARBA00005964"/>
    </source>
</evidence>
<dbReference type="InterPro" id="IPR002018">
    <property type="entry name" value="CarbesteraseB"/>
</dbReference>
<dbReference type="GO" id="GO:0016787">
    <property type="term" value="F:hydrolase activity"/>
    <property type="evidence" value="ECO:0007669"/>
    <property type="project" value="UniProtKB-KW"/>
</dbReference>
<dbReference type="EC" id="3.1.1.-" evidence="3"/>
<dbReference type="EMBL" id="FNFO01000011">
    <property type="protein sequence ID" value="SDM20006.1"/>
    <property type="molecule type" value="Genomic_DNA"/>
</dbReference>
<dbReference type="STRING" id="1075417.SAMN05421823_11186"/>
<dbReference type="SUPFAM" id="SSF53474">
    <property type="entry name" value="alpha/beta-Hydrolases"/>
    <property type="match status" value="1"/>
</dbReference>
<accession>A0A1G9R9R5</accession>
<reference evidence="5 6" key="1">
    <citation type="submission" date="2016-10" db="EMBL/GenBank/DDBJ databases">
        <authorList>
            <person name="de Groot N.N."/>
        </authorList>
    </citation>
    <scope>NUCLEOTIDE SEQUENCE [LARGE SCALE GENOMIC DNA]</scope>
    <source>
        <strain evidence="5 6">DSM 25186</strain>
    </source>
</reference>
<keyword evidence="6" id="KW-1185">Reference proteome</keyword>
<dbReference type="PROSITE" id="PS00941">
    <property type="entry name" value="CARBOXYLESTERASE_B_2"/>
    <property type="match status" value="1"/>
</dbReference>
<evidence type="ECO:0000259" key="4">
    <source>
        <dbReference type="Pfam" id="PF00135"/>
    </source>
</evidence>
<evidence type="ECO:0000256" key="2">
    <source>
        <dbReference type="ARBA" id="ARBA00022801"/>
    </source>
</evidence>
<dbReference type="Pfam" id="PF00135">
    <property type="entry name" value="COesterase"/>
    <property type="match status" value="1"/>
</dbReference>
<comment type="similarity">
    <text evidence="1 3">Belongs to the type-B carboxylesterase/lipase family.</text>
</comment>
<dbReference type="InterPro" id="IPR019819">
    <property type="entry name" value="Carboxylesterase_B_CS"/>
</dbReference>
<evidence type="ECO:0000256" key="3">
    <source>
        <dbReference type="RuleBase" id="RU361235"/>
    </source>
</evidence>
<dbReference type="InterPro" id="IPR050309">
    <property type="entry name" value="Type-B_Carboxylest/Lipase"/>
</dbReference>
<keyword evidence="2 3" id="KW-0378">Hydrolase</keyword>
<sequence length="557" mass="60448">MKTHHARWLPFVLAGGLTLGGLSQPAQSQSAMNLQVKTANGMLEGVENSGIREFKGVPFAAPPVGDLRWREPQPVKNWEGVRKADHFGPRAMQLPIFGDMNFRSDGVSEDCLYLNIWTPARTGNEKLPVLVYYYGGGFMAGDGSEPRYDGESMARHGIVAVTVNYRLGVFGFMAHPALTKESPHQASGNYGYLDQSAALNWVHENIAAFGGDPDKITIAGESAGSASVSAQMASPLSRDLIAAAIGESGSVLGTLPATSLSAGEEQGVAFAKTLGVKKANAKALAELRAMPAQQLLEESSKPGVGRFSSTVDGYFFPKAPIDIYKAGEQAQVPLLVGWNSQEMPYQVVLGQEAPTPANFKAAVEKLYADNAAEILKRYAANDEESVKWAATDLASDRFIGFSTWKWSDMQAQAGQPVYRYMYARPRPEMRPEMGDAVAGLAGGVVRGEEAKKQKTPPAMGAVHSAEIEYAMGNLPTNRVYDWQPEDYKVSEIMQTFFVNFIKTGDPNGLGVPQWPVTKKGGNAQVMHIDVETGAAAEQHRDRYLFLDQFYNQPEPAK</sequence>
<name>A0A1G9R9R5_9BACT</name>
<organism evidence="5 6">
    <name type="scientific">Catalinimonas alkaloidigena</name>
    <dbReference type="NCBI Taxonomy" id="1075417"/>
    <lineage>
        <taxon>Bacteria</taxon>
        <taxon>Pseudomonadati</taxon>
        <taxon>Bacteroidota</taxon>
        <taxon>Cytophagia</taxon>
        <taxon>Cytophagales</taxon>
        <taxon>Catalimonadaceae</taxon>
        <taxon>Catalinimonas</taxon>
    </lineage>
</organism>
<dbReference type="Proteomes" id="UP000198510">
    <property type="component" value="Unassembled WGS sequence"/>
</dbReference>
<dbReference type="PANTHER" id="PTHR11559">
    <property type="entry name" value="CARBOXYLESTERASE"/>
    <property type="match status" value="1"/>
</dbReference>
<dbReference type="RefSeq" id="WP_089686610.1">
    <property type="nucleotide sequence ID" value="NZ_FNFO01000011.1"/>
</dbReference>
<feature type="domain" description="Carboxylesterase type B" evidence="4">
    <location>
        <begin position="34"/>
        <end position="534"/>
    </location>
</feature>
<dbReference type="OrthoDB" id="9775851at2"/>
<proteinExistence type="inferred from homology"/>
<dbReference type="InterPro" id="IPR019826">
    <property type="entry name" value="Carboxylesterase_B_AS"/>
</dbReference>
<evidence type="ECO:0000313" key="6">
    <source>
        <dbReference type="Proteomes" id="UP000198510"/>
    </source>
</evidence>
<gene>
    <name evidence="5" type="ORF">SAMN05421823_11186</name>
</gene>
<dbReference type="InterPro" id="IPR029058">
    <property type="entry name" value="AB_hydrolase_fold"/>
</dbReference>
<dbReference type="Gene3D" id="3.40.50.1820">
    <property type="entry name" value="alpha/beta hydrolase"/>
    <property type="match status" value="1"/>
</dbReference>